<evidence type="ECO:0000313" key="1">
    <source>
        <dbReference type="EMBL" id="CAG7606570.1"/>
    </source>
</evidence>
<proteinExistence type="predicted"/>
<dbReference type="AlphaFoldDB" id="A0A9W4E6Q0"/>
<keyword evidence="2" id="KW-1185">Reference proteome</keyword>
<name>A0A9W4E6Q0_9ACTN</name>
<comment type="caution">
    <text evidence="1">The sequence shown here is derived from an EMBL/GenBank/DDBJ whole genome shotgun (WGS) entry which is preliminary data.</text>
</comment>
<dbReference type="Proteomes" id="UP001153328">
    <property type="component" value="Unassembled WGS sequence"/>
</dbReference>
<protein>
    <submittedName>
        <fullName evidence="1">Uncharacterized protein</fullName>
    </submittedName>
</protein>
<accession>A0A9W4E6Q0</accession>
<reference evidence="1" key="1">
    <citation type="submission" date="2021-06" db="EMBL/GenBank/DDBJ databases">
        <authorList>
            <person name="Arsene-Ploetze F."/>
        </authorList>
    </citation>
    <scope>NUCLEOTIDE SEQUENCE</scope>
    <source>
        <strain evidence="1">SBRY1</strain>
    </source>
</reference>
<dbReference type="EMBL" id="CAJVAX010000001">
    <property type="protein sequence ID" value="CAG7606570.1"/>
    <property type="molecule type" value="Genomic_DNA"/>
</dbReference>
<evidence type="ECO:0000313" key="2">
    <source>
        <dbReference type="Proteomes" id="UP001153328"/>
    </source>
</evidence>
<sequence>MVATWEGAQNARVIRSAQVTAVPIGITGLPAHGFPNVGPAGRQATANSMNSRRSRAARLLCGHLIVTA</sequence>
<organism evidence="1 2">
    <name type="scientific">Actinacidiphila bryophytorum</name>
    <dbReference type="NCBI Taxonomy" id="1436133"/>
    <lineage>
        <taxon>Bacteria</taxon>
        <taxon>Bacillati</taxon>
        <taxon>Actinomycetota</taxon>
        <taxon>Actinomycetes</taxon>
        <taxon>Kitasatosporales</taxon>
        <taxon>Streptomycetaceae</taxon>
        <taxon>Actinacidiphila</taxon>
    </lineage>
</organism>
<gene>
    <name evidence="1" type="ORF">SBRY_10946</name>
</gene>